<evidence type="ECO:0000259" key="10">
    <source>
        <dbReference type="PROSITE" id="PS50110"/>
    </source>
</evidence>
<dbReference type="SMART" id="SM01231">
    <property type="entry name" value="H-kinase_dim"/>
    <property type="match status" value="1"/>
</dbReference>
<evidence type="ECO:0000256" key="4">
    <source>
        <dbReference type="ARBA" id="ARBA00022679"/>
    </source>
</evidence>
<keyword evidence="14" id="KW-1185">Reference proteome</keyword>
<feature type="domain" description="HPt" evidence="12">
    <location>
        <begin position="1"/>
        <end position="102"/>
    </location>
</feature>
<dbReference type="PANTHER" id="PTHR43395">
    <property type="entry name" value="SENSOR HISTIDINE KINASE CHEA"/>
    <property type="match status" value="1"/>
</dbReference>
<dbReference type="InterPro" id="IPR036097">
    <property type="entry name" value="HisK_dim/P_sf"/>
</dbReference>
<dbReference type="InterPro" id="IPR004358">
    <property type="entry name" value="Sig_transdc_His_kin-like_C"/>
</dbReference>
<dbReference type="InterPro" id="IPR011006">
    <property type="entry name" value="CheY-like_superfamily"/>
</dbReference>
<dbReference type="CDD" id="cd00156">
    <property type="entry name" value="REC"/>
    <property type="match status" value="1"/>
</dbReference>
<keyword evidence="4" id="KW-0808">Transferase</keyword>
<dbReference type="InterPro" id="IPR005467">
    <property type="entry name" value="His_kinase_dom"/>
</dbReference>
<dbReference type="PROSITE" id="PS50894">
    <property type="entry name" value="HPT"/>
    <property type="match status" value="1"/>
</dbReference>
<organism evidence="13 14">
    <name type="scientific">Rubinisphaera brasiliensis (strain ATCC 49424 / DSM 5305 / JCM 21570 / IAM 15109 / NBRC 103401 / IFAM 1448)</name>
    <name type="common">Planctomyces brasiliensis</name>
    <dbReference type="NCBI Taxonomy" id="756272"/>
    <lineage>
        <taxon>Bacteria</taxon>
        <taxon>Pseudomonadati</taxon>
        <taxon>Planctomycetota</taxon>
        <taxon>Planctomycetia</taxon>
        <taxon>Planctomycetales</taxon>
        <taxon>Planctomycetaceae</taxon>
        <taxon>Rubinisphaera</taxon>
    </lineage>
</organism>
<dbReference type="SMART" id="SM00260">
    <property type="entry name" value="CheW"/>
    <property type="match status" value="1"/>
</dbReference>
<dbReference type="CDD" id="cd16916">
    <property type="entry name" value="HATPase_CheA-like"/>
    <property type="match status" value="1"/>
</dbReference>
<feature type="modified residue" description="4-aspartylphosphate" evidence="7">
    <location>
        <position position="836"/>
    </location>
</feature>
<dbReference type="EMBL" id="CP002546">
    <property type="protein sequence ID" value="ADY59855.1"/>
    <property type="molecule type" value="Genomic_DNA"/>
</dbReference>
<feature type="domain" description="CheW-like" evidence="11">
    <location>
        <begin position="646"/>
        <end position="774"/>
    </location>
</feature>
<dbReference type="SUPFAM" id="SSF52172">
    <property type="entry name" value="CheY-like"/>
    <property type="match status" value="1"/>
</dbReference>
<dbReference type="Pfam" id="PF00072">
    <property type="entry name" value="Response_reg"/>
    <property type="match status" value="1"/>
</dbReference>
<dbReference type="Pfam" id="PF01627">
    <property type="entry name" value="Hpt"/>
    <property type="match status" value="1"/>
</dbReference>
<keyword evidence="3 7" id="KW-0597">Phosphoprotein</keyword>
<dbReference type="Proteomes" id="UP000006860">
    <property type="component" value="Chromosome"/>
</dbReference>
<dbReference type="Pfam" id="PF02518">
    <property type="entry name" value="HATPase_c"/>
    <property type="match status" value="1"/>
</dbReference>
<evidence type="ECO:0000256" key="1">
    <source>
        <dbReference type="ARBA" id="ARBA00000085"/>
    </source>
</evidence>
<feature type="domain" description="CheW-like" evidence="11">
    <location>
        <begin position="488"/>
        <end position="625"/>
    </location>
</feature>
<dbReference type="SUPFAM" id="SSF47384">
    <property type="entry name" value="Homodimeric domain of signal transducing histidine kinase"/>
    <property type="match status" value="1"/>
</dbReference>
<protein>
    <recommendedName>
        <fullName evidence="2">histidine kinase</fullName>
        <ecNumber evidence="2">2.7.13.3</ecNumber>
    </recommendedName>
</protein>
<dbReference type="Gene3D" id="1.20.120.160">
    <property type="entry name" value="HPT domain"/>
    <property type="match status" value="1"/>
</dbReference>
<dbReference type="InterPro" id="IPR036641">
    <property type="entry name" value="HPT_dom_sf"/>
</dbReference>
<dbReference type="PRINTS" id="PR00344">
    <property type="entry name" value="BCTRLSENSOR"/>
</dbReference>
<comment type="catalytic activity">
    <reaction evidence="1">
        <text>ATP + protein L-histidine = ADP + protein N-phospho-L-histidine.</text>
        <dbReference type="EC" id="2.7.13.3"/>
    </reaction>
</comment>
<dbReference type="RefSeq" id="WP_013628579.1">
    <property type="nucleotide sequence ID" value="NC_015174.1"/>
</dbReference>
<dbReference type="PROSITE" id="PS50110">
    <property type="entry name" value="RESPONSE_REGULATORY"/>
    <property type="match status" value="1"/>
</dbReference>
<evidence type="ECO:0000256" key="2">
    <source>
        <dbReference type="ARBA" id="ARBA00012438"/>
    </source>
</evidence>
<evidence type="ECO:0000313" key="13">
    <source>
        <dbReference type="EMBL" id="ADY59855.1"/>
    </source>
</evidence>
<dbReference type="GO" id="GO:0006935">
    <property type="term" value="P:chemotaxis"/>
    <property type="evidence" value="ECO:0007669"/>
    <property type="project" value="InterPro"/>
</dbReference>
<dbReference type="SMART" id="SM00387">
    <property type="entry name" value="HATPase_c"/>
    <property type="match status" value="1"/>
</dbReference>
<dbReference type="InterPro" id="IPR003594">
    <property type="entry name" value="HATPase_dom"/>
</dbReference>
<evidence type="ECO:0000256" key="6">
    <source>
        <dbReference type="PROSITE-ProRule" id="PRU00110"/>
    </source>
</evidence>
<dbReference type="SMART" id="SM00073">
    <property type="entry name" value="HPT"/>
    <property type="match status" value="1"/>
</dbReference>
<dbReference type="InterPro" id="IPR004105">
    <property type="entry name" value="CheA-like_dim"/>
</dbReference>
<dbReference type="FunFam" id="3.30.565.10:FF:000016">
    <property type="entry name" value="Chemotaxis protein CheA, putative"/>
    <property type="match status" value="1"/>
</dbReference>
<dbReference type="Pfam" id="PF02895">
    <property type="entry name" value="H-kinase_dim"/>
    <property type="match status" value="1"/>
</dbReference>
<dbReference type="eggNOG" id="COG0784">
    <property type="taxonomic scope" value="Bacteria"/>
</dbReference>
<dbReference type="PANTHER" id="PTHR43395:SF1">
    <property type="entry name" value="CHEMOTAXIS PROTEIN CHEA"/>
    <property type="match status" value="1"/>
</dbReference>
<dbReference type="eggNOG" id="COG2198">
    <property type="taxonomic scope" value="Bacteria"/>
</dbReference>
<evidence type="ECO:0000256" key="8">
    <source>
        <dbReference type="SAM" id="MobiDB-lite"/>
    </source>
</evidence>
<evidence type="ECO:0000259" key="12">
    <source>
        <dbReference type="PROSITE" id="PS50894"/>
    </source>
</evidence>
<dbReference type="GO" id="GO:0005737">
    <property type="term" value="C:cytoplasm"/>
    <property type="evidence" value="ECO:0007669"/>
    <property type="project" value="InterPro"/>
</dbReference>
<dbReference type="CDD" id="cd00088">
    <property type="entry name" value="HPT"/>
    <property type="match status" value="1"/>
</dbReference>
<feature type="region of interest" description="Disordered" evidence="8">
    <location>
        <begin position="191"/>
        <end position="235"/>
    </location>
</feature>
<dbReference type="STRING" id="756272.Plabr_2253"/>
<keyword evidence="5 13" id="KW-0418">Kinase</keyword>
<reference evidence="14" key="1">
    <citation type="submission" date="2011-02" db="EMBL/GenBank/DDBJ databases">
        <title>The complete genome of Planctomyces brasiliensis DSM 5305.</title>
        <authorList>
            <person name="Lucas S."/>
            <person name="Copeland A."/>
            <person name="Lapidus A."/>
            <person name="Bruce D."/>
            <person name="Goodwin L."/>
            <person name="Pitluck S."/>
            <person name="Kyrpides N."/>
            <person name="Mavromatis K."/>
            <person name="Pagani I."/>
            <person name="Ivanova N."/>
            <person name="Ovchinnikova G."/>
            <person name="Lu M."/>
            <person name="Detter J.C."/>
            <person name="Han C."/>
            <person name="Land M."/>
            <person name="Hauser L."/>
            <person name="Markowitz V."/>
            <person name="Cheng J.-F."/>
            <person name="Hugenholtz P."/>
            <person name="Woyke T."/>
            <person name="Wu D."/>
            <person name="Tindall B."/>
            <person name="Pomrenke H.G."/>
            <person name="Brambilla E."/>
            <person name="Klenk H.-P."/>
            <person name="Eisen J.A."/>
        </authorList>
    </citation>
    <scope>NUCLEOTIDE SEQUENCE [LARGE SCALE GENOMIC DNA]</scope>
    <source>
        <strain evidence="14">ATCC 49424 / DSM 5305 / JCM 21570 / NBRC 103401 / IFAM 1448</strain>
    </source>
</reference>
<dbReference type="Gene3D" id="3.40.50.2300">
    <property type="match status" value="1"/>
</dbReference>
<feature type="domain" description="Response regulatory" evidence="10">
    <location>
        <begin position="786"/>
        <end position="903"/>
    </location>
</feature>
<name>F0SL02_RUBBR</name>
<evidence type="ECO:0000259" key="9">
    <source>
        <dbReference type="PROSITE" id="PS50109"/>
    </source>
</evidence>
<dbReference type="HOGENOM" id="CLU_000650_5_0_0"/>
<gene>
    <name evidence="13" type="ordered locus">Plabr_2253</name>
</gene>
<dbReference type="SMART" id="SM00448">
    <property type="entry name" value="REC"/>
    <property type="match status" value="1"/>
</dbReference>
<sequence length="913" mass="99038">MEDDIIQGFLEESWENLAQLDTDIVAFEKNTEDDELLASVFRTIHTIKGTCGFIGLARIGAVSHAAENVLGKMRDRSIARESDAISHVLEAVDAIKELLQGIESTGEEPAIEHPELIEALECIAEGKSPSADSSASAAAAEPSPFAAAPQIEAKPSDGSSVVDIDASLLQNESGDIDFDALDQAINEAAARHRAKVQQEQKTIKKAAPAGAANGAPAEAAGTQNPTGGAESEKKSVSDLSIRVNVGVLDRLMNLVGELVLARNQLMQLARGDEESKYAAPLTHLNRVTTDLQEGVMKTRMQPIGHAWNKLPRLVRDLSKVTGKDIDLEMTGADTELDRTVLDAIKDPLTHMVRNSADHGLEPTAERVAAGKPEKGTIRLNAYHEGGHVIICIEDDGGGINTERVLQKAITQGLVNESDADSLSEYEIHQYIFRAGFSTAEQVSSVSGRGVGMDVVRTEIERIGGTVDLLSQRGRGTTVRIKIPLTLAIISALVVESGGQSFAIPQLGIVELVRVQAEERHRIERVHDKQVFRLRNRLLPLVHLSETLQVESGLTDESDINIVIVQVGEEQMGLIVDRVFDTEEIVVKPVGRLLKDISIYQGTTILGDGRVIMILDVSGIAAEFGSLSTSGGEHDQADGERGAEDGQTSLLVFDAGDQTTMAVPLSLVSRLEEFPQKDIEFSSNGPVVQYRGHLLPLQSVSPSGATSQRDPQPIIVFSDGRQSMGLMVDAIQDVVQEHLSIQVQSQRTGVLGTAVINGKATEVIDTQHYMIRTDPQWFRKSHAQNYRVMVVNESPFFRQLLTTSLQSQQCLVTAVDSTEDALSALEKPNAYDALILDFDQVETTAQDLIDWIRQQKNIADLPVIGLASHLDSEMQQVAQQAGCALLLEKLDMGSLNNELDRICRSRTKKRGVSA</sequence>
<evidence type="ECO:0000256" key="7">
    <source>
        <dbReference type="PROSITE-ProRule" id="PRU00169"/>
    </source>
</evidence>
<feature type="domain" description="Histidine kinase" evidence="9">
    <location>
        <begin position="249"/>
        <end position="486"/>
    </location>
</feature>
<dbReference type="OrthoDB" id="9803176at2"/>
<evidence type="ECO:0000313" key="14">
    <source>
        <dbReference type="Proteomes" id="UP000006860"/>
    </source>
</evidence>
<feature type="compositionally biased region" description="Low complexity" evidence="8">
    <location>
        <begin position="206"/>
        <end position="221"/>
    </location>
</feature>
<dbReference type="EC" id="2.7.13.3" evidence="2"/>
<dbReference type="InterPro" id="IPR051315">
    <property type="entry name" value="Bact_Chemotaxis_CheA"/>
</dbReference>
<accession>F0SL02</accession>
<dbReference type="Pfam" id="PF01584">
    <property type="entry name" value="CheW"/>
    <property type="match status" value="2"/>
</dbReference>
<evidence type="ECO:0000256" key="3">
    <source>
        <dbReference type="ARBA" id="ARBA00022553"/>
    </source>
</evidence>
<dbReference type="InterPro" id="IPR002545">
    <property type="entry name" value="CheW-lke_dom"/>
</dbReference>
<dbReference type="Gene3D" id="1.10.287.560">
    <property type="entry name" value="Histidine kinase CheA-like, homodimeric domain"/>
    <property type="match status" value="1"/>
</dbReference>
<dbReference type="InterPro" id="IPR001789">
    <property type="entry name" value="Sig_transdc_resp-reg_receiver"/>
</dbReference>
<dbReference type="PROSITE" id="PS50851">
    <property type="entry name" value="CHEW"/>
    <property type="match status" value="2"/>
</dbReference>
<dbReference type="CDD" id="cd00731">
    <property type="entry name" value="CheA_reg"/>
    <property type="match status" value="1"/>
</dbReference>
<dbReference type="InterPro" id="IPR036890">
    <property type="entry name" value="HATPase_C_sf"/>
</dbReference>
<dbReference type="KEGG" id="pbs:Plabr_2253"/>
<proteinExistence type="predicted"/>
<evidence type="ECO:0000259" key="11">
    <source>
        <dbReference type="PROSITE" id="PS50851"/>
    </source>
</evidence>
<dbReference type="eggNOG" id="COG0643">
    <property type="taxonomic scope" value="Bacteria"/>
</dbReference>
<feature type="modified residue" description="Phosphohistidine" evidence="6">
    <location>
        <position position="45"/>
    </location>
</feature>
<dbReference type="PROSITE" id="PS50109">
    <property type="entry name" value="HIS_KIN"/>
    <property type="match status" value="1"/>
</dbReference>
<dbReference type="Gene3D" id="2.30.30.40">
    <property type="entry name" value="SH3 Domains"/>
    <property type="match status" value="1"/>
</dbReference>
<dbReference type="SUPFAM" id="SSF47226">
    <property type="entry name" value="Histidine-containing phosphotransfer domain, HPT domain"/>
    <property type="match status" value="1"/>
</dbReference>
<dbReference type="AlphaFoldDB" id="F0SL02"/>
<dbReference type="InterPro" id="IPR037006">
    <property type="entry name" value="CheA-like_homodim_sf"/>
</dbReference>
<evidence type="ECO:0000256" key="5">
    <source>
        <dbReference type="ARBA" id="ARBA00022777"/>
    </source>
</evidence>
<dbReference type="GO" id="GO:0000155">
    <property type="term" value="F:phosphorelay sensor kinase activity"/>
    <property type="evidence" value="ECO:0007669"/>
    <property type="project" value="InterPro"/>
</dbReference>
<dbReference type="InterPro" id="IPR008207">
    <property type="entry name" value="Sig_transdc_His_kin_Hpt_dom"/>
</dbReference>
<dbReference type="SUPFAM" id="SSF55874">
    <property type="entry name" value="ATPase domain of HSP90 chaperone/DNA topoisomerase II/histidine kinase"/>
    <property type="match status" value="1"/>
</dbReference>
<dbReference type="SUPFAM" id="SSF50341">
    <property type="entry name" value="CheW-like"/>
    <property type="match status" value="2"/>
</dbReference>
<dbReference type="Gene3D" id="3.30.565.10">
    <property type="entry name" value="Histidine kinase-like ATPase, C-terminal domain"/>
    <property type="match status" value="1"/>
</dbReference>
<dbReference type="InterPro" id="IPR036061">
    <property type="entry name" value="CheW-like_dom_sf"/>
</dbReference>